<feature type="domain" description="DUF6451" evidence="1">
    <location>
        <begin position="71"/>
        <end position="95"/>
    </location>
</feature>
<keyword evidence="3" id="KW-1185">Reference proteome</keyword>
<gene>
    <name evidence="2" type="ORF">QQF64_000770</name>
</gene>
<dbReference type="Proteomes" id="UP001558613">
    <property type="component" value="Unassembled WGS sequence"/>
</dbReference>
<protein>
    <recommendedName>
        <fullName evidence="1">DUF6451 domain-containing protein</fullName>
    </recommendedName>
</protein>
<dbReference type="InterPro" id="IPR045609">
    <property type="entry name" value="DUF6451"/>
</dbReference>
<sequence>MVDKKWKMERGIYLKWKSKVLKVITTNTSPIVLEGEPLEEVDNFTYLGSIVNEQGGTNADVKARIGKARTAFLQLKNISSSRDLSIKTKIRVFNT</sequence>
<accession>A0ABR3NYR3</accession>
<proteinExistence type="predicted"/>
<dbReference type="PANTHER" id="PTHR47027">
    <property type="entry name" value="REVERSE TRANSCRIPTASE DOMAIN-CONTAINING PROTEIN"/>
    <property type="match status" value="1"/>
</dbReference>
<reference evidence="2 3" key="1">
    <citation type="submission" date="2023-09" db="EMBL/GenBank/DDBJ databases">
        <authorList>
            <person name="Wang M."/>
        </authorList>
    </citation>
    <scope>NUCLEOTIDE SEQUENCE [LARGE SCALE GENOMIC DNA]</scope>
    <source>
        <strain evidence="2">GT-2023</strain>
        <tissue evidence="2">Liver</tissue>
    </source>
</reference>
<evidence type="ECO:0000313" key="3">
    <source>
        <dbReference type="Proteomes" id="UP001558613"/>
    </source>
</evidence>
<evidence type="ECO:0000259" key="1">
    <source>
        <dbReference type="Pfam" id="PF20049"/>
    </source>
</evidence>
<dbReference type="Pfam" id="PF20049">
    <property type="entry name" value="DUF6451"/>
    <property type="match status" value="1"/>
</dbReference>
<dbReference type="EMBL" id="JAYMGO010000001">
    <property type="protein sequence ID" value="KAL1281967.1"/>
    <property type="molecule type" value="Genomic_DNA"/>
</dbReference>
<dbReference type="PANTHER" id="PTHR47027:SF25">
    <property type="entry name" value="REVERSE TRANSCRIPTASE DOMAIN-CONTAINING PROTEIN"/>
    <property type="match status" value="1"/>
</dbReference>
<organism evidence="2 3">
    <name type="scientific">Cirrhinus molitorella</name>
    <name type="common">mud carp</name>
    <dbReference type="NCBI Taxonomy" id="172907"/>
    <lineage>
        <taxon>Eukaryota</taxon>
        <taxon>Metazoa</taxon>
        <taxon>Chordata</taxon>
        <taxon>Craniata</taxon>
        <taxon>Vertebrata</taxon>
        <taxon>Euteleostomi</taxon>
        <taxon>Actinopterygii</taxon>
        <taxon>Neopterygii</taxon>
        <taxon>Teleostei</taxon>
        <taxon>Ostariophysi</taxon>
        <taxon>Cypriniformes</taxon>
        <taxon>Cyprinidae</taxon>
        <taxon>Labeoninae</taxon>
        <taxon>Labeonini</taxon>
        <taxon>Cirrhinus</taxon>
    </lineage>
</organism>
<name>A0ABR3NYR3_9TELE</name>
<evidence type="ECO:0000313" key="2">
    <source>
        <dbReference type="EMBL" id="KAL1281967.1"/>
    </source>
</evidence>
<comment type="caution">
    <text evidence="2">The sequence shown here is derived from an EMBL/GenBank/DDBJ whole genome shotgun (WGS) entry which is preliminary data.</text>
</comment>